<accession>A0A9W6JIS1</accession>
<evidence type="ECO:0000259" key="7">
    <source>
        <dbReference type="Pfam" id="PF02525"/>
    </source>
</evidence>
<keyword evidence="9" id="KW-1185">Reference proteome</keyword>
<dbReference type="PANTHER" id="PTHR43741:SF2">
    <property type="entry name" value="FMN-DEPENDENT NADH:QUINONE OXIDOREDUCTASE"/>
    <property type="match status" value="1"/>
</dbReference>
<evidence type="ECO:0000256" key="3">
    <source>
        <dbReference type="ARBA" id="ARBA00023002"/>
    </source>
</evidence>
<feature type="domain" description="Flavodoxin-like fold" evidence="7">
    <location>
        <begin position="3"/>
        <end position="199"/>
    </location>
</feature>
<dbReference type="PANTHER" id="PTHR43741">
    <property type="entry name" value="FMN-DEPENDENT NADH-AZOREDUCTASE 1"/>
    <property type="match status" value="1"/>
</dbReference>
<keyword evidence="2 6" id="KW-0288">FMN</keyword>
<dbReference type="EC" id="1.6.5.-" evidence="6"/>
<comment type="catalytic activity">
    <reaction evidence="5">
        <text>N,N-dimethyl-1,4-phenylenediamine + anthranilate + 2 NAD(+) = 2-(4-dimethylaminophenyl)diazenylbenzoate + 2 NADH + 2 H(+)</text>
        <dbReference type="Rhea" id="RHEA:55872"/>
        <dbReference type="ChEBI" id="CHEBI:15378"/>
        <dbReference type="ChEBI" id="CHEBI:15783"/>
        <dbReference type="ChEBI" id="CHEBI:16567"/>
        <dbReference type="ChEBI" id="CHEBI:57540"/>
        <dbReference type="ChEBI" id="CHEBI:57945"/>
        <dbReference type="ChEBI" id="CHEBI:71579"/>
        <dbReference type="EC" id="1.7.1.17"/>
    </reaction>
    <physiologicalReaction direction="right-to-left" evidence="5">
        <dbReference type="Rhea" id="RHEA:55874"/>
    </physiologicalReaction>
</comment>
<protein>
    <recommendedName>
        <fullName evidence="6">FMN dependent NADH:quinone oxidoreductase</fullName>
        <ecNumber evidence="6">1.6.5.-</ecNumber>
    </recommendedName>
    <alternativeName>
        <fullName evidence="6">Azo-dye reductase</fullName>
    </alternativeName>
    <alternativeName>
        <fullName evidence="6">FMN-dependent NADH-azo compound oxidoreductase</fullName>
    </alternativeName>
    <alternativeName>
        <fullName evidence="6">FMN-dependent NADH-azoreductase</fullName>
        <ecNumber evidence="6">1.7.1.17</ecNumber>
    </alternativeName>
</protein>
<dbReference type="EC" id="1.7.1.17" evidence="6"/>
<dbReference type="GO" id="GO:0009055">
    <property type="term" value="F:electron transfer activity"/>
    <property type="evidence" value="ECO:0007669"/>
    <property type="project" value="UniProtKB-UniRule"/>
</dbReference>
<comment type="subunit">
    <text evidence="6">Homodimer.</text>
</comment>
<keyword evidence="3 6" id="KW-0560">Oxidoreductase</keyword>
<comment type="cofactor">
    <cofactor evidence="6">
        <name>FMN</name>
        <dbReference type="ChEBI" id="CHEBI:58210"/>
    </cofactor>
    <text evidence="6">Binds 1 FMN per subunit.</text>
</comment>
<evidence type="ECO:0000256" key="2">
    <source>
        <dbReference type="ARBA" id="ARBA00022643"/>
    </source>
</evidence>
<evidence type="ECO:0000256" key="5">
    <source>
        <dbReference type="ARBA" id="ARBA00048542"/>
    </source>
</evidence>
<dbReference type="Proteomes" id="UP001143364">
    <property type="component" value="Unassembled WGS sequence"/>
</dbReference>
<comment type="catalytic activity">
    <reaction evidence="6">
        <text>2 a quinone + NADH + H(+) = 2 a 1,4-benzosemiquinone + NAD(+)</text>
        <dbReference type="Rhea" id="RHEA:65952"/>
        <dbReference type="ChEBI" id="CHEBI:15378"/>
        <dbReference type="ChEBI" id="CHEBI:57540"/>
        <dbReference type="ChEBI" id="CHEBI:57945"/>
        <dbReference type="ChEBI" id="CHEBI:132124"/>
        <dbReference type="ChEBI" id="CHEBI:134225"/>
    </reaction>
</comment>
<dbReference type="Pfam" id="PF02525">
    <property type="entry name" value="Flavodoxin_2"/>
    <property type="match status" value="1"/>
</dbReference>
<evidence type="ECO:0000256" key="1">
    <source>
        <dbReference type="ARBA" id="ARBA00022630"/>
    </source>
</evidence>
<dbReference type="InterPro" id="IPR050104">
    <property type="entry name" value="FMN-dep_NADH:Q_OxRdtase_AzoR1"/>
</dbReference>
<comment type="caution">
    <text evidence="8">The sequence shown here is derived from an EMBL/GenBank/DDBJ whole genome shotgun (WGS) entry which is preliminary data.</text>
</comment>
<evidence type="ECO:0000256" key="6">
    <source>
        <dbReference type="HAMAP-Rule" id="MF_01216"/>
    </source>
</evidence>
<dbReference type="InterPro" id="IPR003680">
    <property type="entry name" value="Flavodoxin_fold"/>
</dbReference>
<dbReference type="AlphaFoldDB" id="A0A9W6JIS1"/>
<feature type="binding site" evidence="6">
    <location>
        <position position="10"/>
    </location>
    <ligand>
        <name>FMN</name>
        <dbReference type="ChEBI" id="CHEBI:58210"/>
    </ligand>
</feature>
<dbReference type="HAMAP" id="MF_01216">
    <property type="entry name" value="Azoreductase_type1"/>
    <property type="match status" value="1"/>
</dbReference>
<keyword evidence="4 6" id="KW-0520">NAD</keyword>
<evidence type="ECO:0000313" key="9">
    <source>
        <dbReference type="Proteomes" id="UP001143364"/>
    </source>
</evidence>
<dbReference type="EMBL" id="BSFK01000010">
    <property type="protein sequence ID" value="GLK76814.1"/>
    <property type="molecule type" value="Genomic_DNA"/>
</dbReference>
<keyword evidence="1 6" id="KW-0285">Flavoprotein</keyword>
<name>A0A9W6JIS1_9HYPH</name>
<comment type="similarity">
    <text evidence="6">Belongs to the azoreductase type 1 family.</text>
</comment>
<organism evidence="8 9">
    <name type="scientific">Methylopila jiangsuensis</name>
    <dbReference type="NCBI Taxonomy" id="586230"/>
    <lineage>
        <taxon>Bacteria</taxon>
        <taxon>Pseudomonadati</taxon>
        <taxon>Pseudomonadota</taxon>
        <taxon>Alphaproteobacteria</taxon>
        <taxon>Hyphomicrobiales</taxon>
        <taxon>Methylopilaceae</taxon>
        <taxon>Methylopila</taxon>
    </lineage>
</organism>
<dbReference type="GO" id="GO:0010181">
    <property type="term" value="F:FMN binding"/>
    <property type="evidence" value="ECO:0007669"/>
    <property type="project" value="UniProtKB-UniRule"/>
</dbReference>
<dbReference type="GO" id="GO:0016655">
    <property type="term" value="F:oxidoreductase activity, acting on NAD(P)H, quinone or similar compound as acceptor"/>
    <property type="evidence" value="ECO:0007669"/>
    <property type="project" value="InterPro"/>
</dbReference>
<proteinExistence type="inferred from homology"/>
<dbReference type="GO" id="GO:0016652">
    <property type="term" value="F:oxidoreductase activity, acting on NAD(P)H as acceptor"/>
    <property type="evidence" value="ECO:0007669"/>
    <property type="project" value="UniProtKB-UniRule"/>
</dbReference>
<comment type="caution">
    <text evidence="6">Lacks conserved residue(s) required for the propagation of feature annotation.</text>
</comment>
<evidence type="ECO:0000313" key="8">
    <source>
        <dbReference type="EMBL" id="GLK76814.1"/>
    </source>
</evidence>
<dbReference type="InterPro" id="IPR029039">
    <property type="entry name" value="Flavoprotein-like_sf"/>
</dbReference>
<dbReference type="SUPFAM" id="SSF52218">
    <property type="entry name" value="Flavoproteins"/>
    <property type="match status" value="1"/>
</dbReference>
<dbReference type="RefSeq" id="WP_271204675.1">
    <property type="nucleotide sequence ID" value="NZ_BSFK01000010.1"/>
</dbReference>
<reference evidence="8" key="1">
    <citation type="journal article" date="2014" name="Int. J. Syst. Evol. Microbiol.">
        <title>Complete genome sequence of Corynebacterium casei LMG S-19264T (=DSM 44701T), isolated from a smear-ripened cheese.</title>
        <authorList>
            <consortium name="US DOE Joint Genome Institute (JGI-PGF)"/>
            <person name="Walter F."/>
            <person name="Albersmeier A."/>
            <person name="Kalinowski J."/>
            <person name="Ruckert C."/>
        </authorList>
    </citation>
    <scope>NUCLEOTIDE SEQUENCE</scope>
    <source>
        <strain evidence="8">VKM B-2555</strain>
    </source>
</reference>
<comment type="function">
    <text evidence="6">Also exhibits azoreductase activity. Catalyzes the reductive cleavage of the azo bond in aromatic azo compounds to the corresponding amines.</text>
</comment>
<reference evidence="8" key="2">
    <citation type="submission" date="2023-01" db="EMBL/GenBank/DDBJ databases">
        <authorList>
            <person name="Sun Q."/>
            <person name="Evtushenko L."/>
        </authorList>
    </citation>
    <scope>NUCLEOTIDE SEQUENCE</scope>
    <source>
        <strain evidence="8">VKM B-2555</strain>
    </source>
</reference>
<gene>
    <name evidence="6 8" type="primary">azoR</name>
    <name evidence="8" type="ORF">GCM10008171_20680</name>
</gene>
<evidence type="ECO:0000256" key="4">
    <source>
        <dbReference type="ARBA" id="ARBA00023027"/>
    </source>
</evidence>
<dbReference type="InterPro" id="IPR023048">
    <property type="entry name" value="NADH:quinone_OxRdtase_FMN_depd"/>
</dbReference>
<dbReference type="Gene3D" id="3.40.50.360">
    <property type="match status" value="1"/>
</dbReference>
<comment type="function">
    <text evidence="6">Quinone reductase that provides resistance to thiol-specific stress caused by electrophilic quinones.</text>
</comment>
<sequence length="220" mass="23757">MSTVLHIDASGRQSRSLTRALSRRFVDGWRAARPQDRVIRRDLAEAPPPLLSEAWIAAAFTPEAERAAAAREALRYSDAAIAELAEADLIVLGAPMYNYGMPAALKAWVDQVVRVGRTFSFDLARGDQPIAPILTGKRMVVLSARGEFGFAPGGARAARNHLDPHLATVAPYLGVAPEAIRTVAIEYQEFHDDRFDRSRDAAGHAVDALVAELAGAHVPA</sequence>